<keyword evidence="1" id="KW-0175">Coiled coil</keyword>
<evidence type="ECO:0000313" key="3">
    <source>
        <dbReference type="EMBL" id="CCI46106.1"/>
    </source>
</evidence>
<keyword evidence="2" id="KW-0812">Transmembrane</keyword>
<comment type="caution">
    <text evidence="3">The sequence shown here is derived from an EMBL/GenBank/DDBJ whole genome shotgun (WGS) entry which is preliminary data.</text>
</comment>
<protein>
    <submittedName>
        <fullName evidence="3">Uncharacterized protein</fullName>
    </submittedName>
</protein>
<dbReference type="AlphaFoldDB" id="A0A024GHV5"/>
<keyword evidence="2" id="KW-1133">Transmembrane helix</keyword>
<feature type="transmembrane region" description="Helical" evidence="2">
    <location>
        <begin position="66"/>
        <end position="84"/>
    </location>
</feature>
<evidence type="ECO:0000313" key="4">
    <source>
        <dbReference type="Proteomes" id="UP000053237"/>
    </source>
</evidence>
<gene>
    <name evidence="3" type="ORF">BN9_070350</name>
</gene>
<reference evidence="3 4" key="1">
    <citation type="submission" date="2012-05" db="EMBL/GenBank/DDBJ databases">
        <title>Recombination and specialization in a pathogen metapopulation.</title>
        <authorList>
            <person name="Gardiner A."/>
            <person name="Kemen E."/>
            <person name="Schultz-Larsen T."/>
            <person name="MacLean D."/>
            <person name="Van Oosterhout C."/>
            <person name="Jones J.D.G."/>
        </authorList>
    </citation>
    <scope>NUCLEOTIDE SEQUENCE [LARGE SCALE GENOMIC DNA]</scope>
    <source>
        <strain evidence="3 4">Ac Nc2</strain>
    </source>
</reference>
<evidence type="ECO:0000256" key="2">
    <source>
        <dbReference type="SAM" id="Phobius"/>
    </source>
</evidence>
<dbReference type="Proteomes" id="UP000053237">
    <property type="component" value="Unassembled WGS sequence"/>
</dbReference>
<accession>A0A024GHV5</accession>
<keyword evidence="4" id="KW-1185">Reference proteome</keyword>
<sequence>MTAGRKSLIQIGVFQASKSVKRSKVQRFFSNETEKSIYNSKSVPIASPPVITKPEKGSRNTLGQRLLSFSVGFAVAGAFGLYAINKSIQDSTAEIKNTLKVLERELQKENTLLRKRIDILEQVCK</sequence>
<organism evidence="3 4">
    <name type="scientific">Albugo candida</name>
    <dbReference type="NCBI Taxonomy" id="65357"/>
    <lineage>
        <taxon>Eukaryota</taxon>
        <taxon>Sar</taxon>
        <taxon>Stramenopiles</taxon>
        <taxon>Oomycota</taxon>
        <taxon>Peronosporomycetes</taxon>
        <taxon>Albuginales</taxon>
        <taxon>Albuginaceae</taxon>
        <taxon>Albugo</taxon>
    </lineage>
</organism>
<feature type="coiled-coil region" evidence="1">
    <location>
        <begin position="85"/>
        <end position="123"/>
    </location>
</feature>
<dbReference type="EMBL" id="CAIX01000117">
    <property type="protein sequence ID" value="CCI46106.1"/>
    <property type="molecule type" value="Genomic_DNA"/>
</dbReference>
<keyword evidence="2" id="KW-0472">Membrane</keyword>
<evidence type="ECO:0000256" key="1">
    <source>
        <dbReference type="SAM" id="Coils"/>
    </source>
</evidence>
<proteinExistence type="predicted"/>
<dbReference type="InParanoid" id="A0A024GHV5"/>
<name>A0A024GHV5_9STRA</name>
<dbReference type="OrthoDB" id="162919at2759"/>